<name>A0A1H2IYR9_9ACTN</name>
<proteinExistence type="predicted"/>
<keyword evidence="1" id="KW-0436">Ligase</keyword>
<dbReference type="SUPFAM" id="SSF55144">
    <property type="entry name" value="LigT-like"/>
    <property type="match status" value="1"/>
</dbReference>
<dbReference type="AlphaFoldDB" id="A0A1H2IYR9"/>
<evidence type="ECO:0000313" key="2">
    <source>
        <dbReference type="Proteomes" id="UP000183180"/>
    </source>
</evidence>
<dbReference type="GO" id="GO:0016874">
    <property type="term" value="F:ligase activity"/>
    <property type="evidence" value="ECO:0007669"/>
    <property type="project" value="UniProtKB-KW"/>
</dbReference>
<evidence type="ECO:0000313" key="1">
    <source>
        <dbReference type="EMBL" id="SDU49026.1"/>
    </source>
</evidence>
<dbReference type="Gene3D" id="3.90.1140.10">
    <property type="entry name" value="Cyclic phosphodiesterase"/>
    <property type="match status" value="1"/>
</dbReference>
<reference evidence="1 2" key="1">
    <citation type="submission" date="2016-10" db="EMBL/GenBank/DDBJ databases">
        <authorList>
            <person name="de Groot N.N."/>
        </authorList>
    </citation>
    <scope>NUCLEOTIDE SEQUENCE [LARGE SCALE GENOMIC DNA]</scope>
    <source>
        <strain evidence="1 2">DSM 44215</strain>
    </source>
</reference>
<accession>A0A1H2IYR9</accession>
<gene>
    <name evidence="1" type="ORF">SAMN04488548_1341551</name>
</gene>
<protein>
    <submittedName>
        <fullName evidence="1">2'-5' RNA ligase superfamily protein</fullName>
    </submittedName>
</protein>
<dbReference type="InterPro" id="IPR009097">
    <property type="entry name" value="Cyclic_Pdiesterase"/>
</dbReference>
<sequence>MLWLTASVAHSIELLPDNDTDAWVRRRWSALADVGLPSAQRVRSDTNRPHVTLLAARHIASAADAALGPAGQRLPMKCIIGAPVVFGHGSRHTLALLVVPSTELLSLHAQVARTVRGHTVDPDDTEAGAENPSTFAHVDPGAWTPHITLARRLTSAQVGEALVALESLGKPDRMCTFTALRRWDPDARTEHVVAGRAC</sequence>
<dbReference type="Pfam" id="PF13563">
    <property type="entry name" value="2_5_RNA_ligase2"/>
    <property type="match status" value="1"/>
</dbReference>
<organism evidence="1 2">
    <name type="scientific">Gordonia westfalica</name>
    <dbReference type="NCBI Taxonomy" id="158898"/>
    <lineage>
        <taxon>Bacteria</taxon>
        <taxon>Bacillati</taxon>
        <taxon>Actinomycetota</taxon>
        <taxon>Actinomycetes</taxon>
        <taxon>Mycobacteriales</taxon>
        <taxon>Gordoniaceae</taxon>
        <taxon>Gordonia</taxon>
    </lineage>
</organism>
<dbReference type="Proteomes" id="UP000183180">
    <property type="component" value="Unassembled WGS sequence"/>
</dbReference>
<dbReference type="EMBL" id="FNLM01000034">
    <property type="protein sequence ID" value="SDU49026.1"/>
    <property type="molecule type" value="Genomic_DNA"/>
</dbReference>
<dbReference type="STRING" id="158898.SAMN04488548_1341551"/>